<accession>A0A1X7SU13</accession>
<feature type="region of interest" description="Disordered" evidence="1">
    <location>
        <begin position="1"/>
        <end position="125"/>
    </location>
</feature>
<evidence type="ECO:0000256" key="1">
    <source>
        <dbReference type="SAM" id="MobiDB-lite"/>
    </source>
</evidence>
<dbReference type="OrthoDB" id="190835at2759"/>
<dbReference type="AlphaFoldDB" id="A0A1X7SU13"/>
<dbReference type="EnsemblMetazoa" id="Aqu2.1.05581_001">
    <property type="protein sequence ID" value="Aqu2.1.05581_001"/>
    <property type="gene ID" value="Aqu2.1.05581"/>
</dbReference>
<proteinExistence type="predicted"/>
<name>A0A1X7SU13_AMPQE</name>
<sequence length="125" mass="13752">MSPRSSRLNPLDKGSMEQLDPKRLRQSPGPGRNSHIYLLNTPPHIPLPPPPPASDEAIYEPIPGFEGPPCPPQVAPPPPDCPVQLERRLVTGQSWDVPERPADEDESDYERMESIGPITFSSATL</sequence>
<organism evidence="2">
    <name type="scientific">Amphimedon queenslandica</name>
    <name type="common">Sponge</name>
    <dbReference type="NCBI Taxonomy" id="400682"/>
    <lineage>
        <taxon>Eukaryota</taxon>
        <taxon>Metazoa</taxon>
        <taxon>Porifera</taxon>
        <taxon>Demospongiae</taxon>
        <taxon>Heteroscleromorpha</taxon>
        <taxon>Haplosclerida</taxon>
        <taxon>Niphatidae</taxon>
        <taxon>Amphimedon</taxon>
    </lineage>
</organism>
<reference evidence="2" key="1">
    <citation type="submission" date="2017-05" db="UniProtKB">
        <authorList>
            <consortium name="EnsemblMetazoa"/>
        </authorList>
    </citation>
    <scope>IDENTIFICATION</scope>
</reference>
<feature type="compositionally biased region" description="Pro residues" evidence="1">
    <location>
        <begin position="66"/>
        <end position="81"/>
    </location>
</feature>
<feature type="compositionally biased region" description="Pro residues" evidence="1">
    <location>
        <begin position="43"/>
        <end position="53"/>
    </location>
</feature>
<evidence type="ECO:0000313" key="2">
    <source>
        <dbReference type="EnsemblMetazoa" id="Aqu2.1.05581_001"/>
    </source>
</evidence>
<dbReference type="InParanoid" id="A0A1X7SU13"/>
<protein>
    <submittedName>
        <fullName evidence="2">Uncharacterized protein</fullName>
    </submittedName>
</protein>